<dbReference type="STRING" id="1447875.A0A2B7XRN9"/>
<evidence type="ECO:0000313" key="2">
    <source>
        <dbReference type="EMBL" id="PGH11615.1"/>
    </source>
</evidence>
<reference evidence="2 3" key="1">
    <citation type="submission" date="2017-10" db="EMBL/GenBank/DDBJ databases">
        <title>Comparative genomics in systemic dimorphic fungi from Ajellomycetaceae.</title>
        <authorList>
            <person name="Munoz J.F."/>
            <person name="Mcewen J.G."/>
            <person name="Clay O.K."/>
            <person name="Cuomo C.A."/>
        </authorList>
    </citation>
    <scope>NUCLEOTIDE SEQUENCE [LARGE SCALE GENOMIC DNA]</scope>
    <source>
        <strain evidence="2 3">UAMH5409</strain>
    </source>
</reference>
<name>A0A2B7XRN9_9EURO</name>
<feature type="region of interest" description="Disordered" evidence="1">
    <location>
        <begin position="1"/>
        <end position="37"/>
    </location>
</feature>
<feature type="compositionally biased region" description="Polar residues" evidence="1">
    <location>
        <begin position="16"/>
        <end position="32"/>
    </location>
</feature>
<organism evidence="2 3">
    <name type="scientific">Helicocarpus griseus UAMH5409</name>
    <dbReference type="NCBI Taxonomy" id="1447875"/>
    <lineage>
        <taxon>Eukaryota</taxon>
        <taxon>Fungi</taxon>
        <taxon>Dikarya</taxon>
        <taxon>Ascomycota</taxon>
        <taxon>Pezizomycotina</taxon>
        <taxon>Eurotiomycetes</taxon>
        <taxon>Eurotiomycetidae</taxon>
        <taxon>Onygenales</taxon>
        <taxon>Ajellomycetaceae</taxon>
        <taxon>Helicocarpus</taxon>
    </lineage>
</organism>
<keyword evidence="3" id="KW-1185">Reference proteome</keyword>
<dbReference type="OrthoDB" id="4174293at2759"/>
<dbReference type="Proteomes" id="UP000223968">
    <property type="component" value="Unassembled WGS sequence"/>
</dbReference>
<protein>
    <recommendedName>
        <fullName evidence="4">Peptidase C13 family protein</fullName>
    </recommendedName>
</protein>
<dbReference type="AlphaFoldDB" id="A0A2B7XRN9"/>
<sequence length="284" mass="31658">MTQPEGSRKASKPRSPLTSTPLTVPGTRSTWEPPNLSRAARRTERRLVFLRFYLFYHLLTPSHNFPNPEISRQIWLTTEKPRILVEKYGEYAHGKPRTERRVVLDKDMLTEIEDGNRLRVVPRMDLLERFVATLREQSRLAADEKEPLPVLIFSHGNEDTYGTQMGVARPDSALMLQVLDVHKAIDSRADVTLLLTSCYSAGWTIKPINAGRPLNVTAITATDEENESLSWAKTASIGRATGSTVASAILNSLVSTEAAAATSEDSEIATHPTYIKFASTIWAL</sequence>
<gene>
    <name evidence="2" type="ORF">AJ79_04755</name>
</gene>
<evidence type="ECO:0000313" key="3">
    <source>
        <dbReference type="Proteomes" id="UP000223968"/>
    </source>
</evidence>
<comment type="caution">
    <text evidence="2">The sequence shown here is derived from an EMBL/GenBank/DDBJ whole genome shotgun (WGS) entry which is preliminary data.</text>
</comment>
<evidence type="ECO:0008006" key="4">
    <source>
        <dbReference type="Google" id="ProtNLM"/>
    </source>
</evidence>
<evidence type="ECO:0000256" key="1">
    <source>
        <dbReference type="SAM" id="MobiDB-lite"/>
    </source>
</evidence>
<proteinExistence type="predicted"/>
<dbReference type="EMBL" id="PDNB01000070">
    <property type="protein sequence ID" value="PGH11615.1"/>
    <property type="molecule type" value="Genomic_DNA"/>
</dbReference>
<accession>A0A2B7XRN9</accession>